<dbReference type="HAMAP" id="MF_00227">
    <property type="entry name" value="RNase_P"/>
    <property type="match status" value="1"/>
</dbReference>
<keyword evidence="5 7" id="KW-0378">Hydrolase</keyword>
<dbReference type="KEGG" id="aev:EI546_11365"/>
<dbReference type="SUPFAM" id="SSF54211">
    <property type="entry name" value="Ribosomal protein S5 domain 2-like"/>
    <property type="match status" value="1"/>
</dbReference>
<dbReference type="InterPro" id="IPR020539">
    <property type="entry name" value="RNase_P_CS"/>
</dbReference>
<dbReference type="Proteomes" id="UP000285517">
    <property type="component" value="Chromosome"/>
</dbReference>
<dbReference type="InterPro" id="IPR020568">
    <property type="entry name" value="Ribosomal_Su5_D2-typ_SF"/>
</dbReference>
<evidence type="ECO:0000256" key="3">
    <source>
        <dbReference type="ARBA" id="ARBA00022722"/>
    </source>
</evidence>
<name>A0A410G4U5_9FLAO</name>
<evidence type="ECO:0000256" key="6">
    <source>
        <dbReference type="ARBA" id="ARBA00022884"/>
    </source>
</evidence>
<dbReference type="PANTHER" id="PTHR33992">
    <property type="entry name" value="RIBONUCLEASE P PROTEIN COMPONENT"/>
    <property type="match status" value="1"/>
</dbReference>
<dbReference type="GO" id="GO:0001682">
    <property type="term" value="P:tRNA 5'-leader removal"/>
    <property type="evidence" value="ECO:0007669"/>
    <property type="project" value="UniProtKB-UniRule"/>
</dbReference>
<dbReference type="RefSeq" id="WP_128250648.1">
    <property type="nucleotide sequence ID" value="NZ_CP034951.1"/>
</dbReference>
<gene>
    <name evidence="7 9" type="primary">rnpA</name>
    <name evidence="9" type="ORF">EI546_11365</name>
</gene>
<keyword evidence="4 7" id="KW-0255">Endonuclease</keyword>
<protein>
    <recommendedName>
        <fullName evidence="7 8">Ribonuclease P protein component</fullName>
        <shortName evidence="7">RNase P protein</shortName>
        <shortName evidence="7">RNaseP protein</shortName>
        <ecNumber evidence="7 8">3.1.26.5</ecNumber>
    </recommendedName>
    <alternativeName>
        <fullName evidence="7">Protein C5</fullName>
    </alternativeName>
</protein>
<accession>A0A410G4U5</accession>
<comment type="catalytic activity">
    <reaction evidence="7">
        <text>Endonucleolytic cleavage of RNA, removing 5'-extranucleotides from tRNA precursor.</text>
        <dbReference type="EC" id="3.1.26.5"/>
    </reaction>
</comment>
<dbReference type="EMBL" id="CP034951">
    <property type="protein sequence ID" value="QAA82280.1"/>
    <property type="molecule type" value="Genomic_DNA"/>
</dbReference>
<dbReference type="EC" id="3.1.26.5" evidence="7 8"/>
<evidence type="ECO:0000256" key="5">
    <source>
        <dbReference type="ARBA" id="ARBA00022801"/>
    </source>
</evidence>
<dbReference type="PANTHER" id="PTHR33992:SF1">
    <property type="entry name" value="RIBONUCLEASE P PROTEIN COMPONENT"/>
    <property type="match status" value="1"/>
</dbReference>
<keyword evidence="6 7" id="KW-0694">RNA-binding</keyword>
<dbReference type="AlphaFoldDB" id="A0A410G4U5"/>
<dbReference type="InterPro" id="IPR000100">
    <property type="entry name" value="RNase_P"/>
</dbReference>
<comment type="function">
    <text evidence="1 7">RNaseP catalyzes the removal of the 5'-leader sequence from pre-tRNA to produce the mature 5'-terminus. It can also cleave other RNA substrates such as 4.5S RNA. The protein component plays an auxiliary but essential role in vivo by binding to the 5'-leader sequence and broadening the substrate specificity of the ribozyme.</text>
</comment>
<dbReference type="PROSITE" id="PS00648">
    <property type="entry name" value="RIBONUCLEASE_P"/>
    <property type="match status" value="1"/>
</dbReference>
<dbReference type="InterPro" id="IPR014721">
    <property type="entry name" value="Ribsml_uS5_D2-typ_fold_subgr"/>
</dbReference>
<keyword evidence="3 7" id="KW-0540">Nuclease</keyword>
<dbReference type="Gene3D" id="3.30.230.10">
    <property type="match status" value="1"/>
</dbReference>
<evidence type="ECO:0000256" key="2">
    <source>
        <dbReference type="ARBA" id="ARBA00022694"/>
    </source>
</evidence>
<comment type="similarity">
    <text evidence="7">Belongs to the RnpA family.</text>
</comment>
<evidence type="ECO:0000256" key="4">
    <source>
        <dbReference type="ARBA" id="ARBA00022759"/>
    </source>
</evidence>
<evidence type="ECO:0000256" key="8">
    <source>
        <dbReference type="NCBIfam" id="TIGR00188"/>
    </source>
</evidence>
<dbReference type="NCBIfam" id="TIGR00188">
    <property type="entry name" value="rnpA"/>
    <property type="match status" value="1"/>
</dbReference>
<reference evidence="9 10" key="1">
    <citation type="submission" date="2019-01" db="EMBL/GenBank/DDBJ databases">
        <title>Complete genome sequencing of Aequorivita sp. H23M31.</title>
        <authorList>
            <person name="Bae J.-W."/>
        </authorList>
    </citation>
    <scope>NUCLEOTIDE SEQUENCE [LARGE SCALE GENOMIC DNA]</scope>
    <source>
        <strain evidence="9 10">H23M31</strain>
    </source>
</reference>
<dbReference type="GO" id="GO:0030677">
    <property type="term" value="C:ribonuclease P complex"/>
    <property type="evidence" value="ECO:0007669"/>
    <property type="project" value="TreeGrafter"/>
</dbReference>
<dbReference type="GO" id="GO:0000049">
    <property type="term" value="F:tRNA binding"/>
    <property type="evidence" value="ECO:0007669"/>
    <property type="project" value="UniProtKB-UniRule"/>
</dbReference>
<evidence type="ECO:0000313" key="9">
    <source>
        <dbReference type="EMBL" id="QAA82280.1"/>
    </source>
</evidence>
<keyword evidence="2 7" id="KW-0819">tRNA processing</keyword>
<evidence type="ECO:0000313" key="10">
    <source>
        <dbReference type="Proteomes" id="UP000285517"/>
    </source>
</evidence>
<dbReference type="GO" id="GO:0004526">
    <property type="term" value="F:ribonuclease P activity"/>
    <property type="evidence" value="ECO:0007669"/>
    <property type="project" value="UniProtKB-UniRule"/>
</dbReference>
<evidence type="ECO:0000256" key="7">
    <source>
        <dbReference type="HAMAP-Rule" id="MF_00227"/>
    </source>
</evidence>
<keyword evidence="10" id="KW-1185">Reference proteome</keyword>
<sequence>MDYRFPKTERLKSSKKIEKLFSKGKTFTKYPLKIFFFSEPIQSEANENFKNNLIAFAVPKRSFKLAVDRNRIKRQLRETYRLNKHLLPKNEDKRYTMLFLFLGKDKLPYAQLEKAMVGILTKLRNEHT</sequence>
<dbReference type="OrthoDB" id="1524972at2"/>
<comment type="subunit">
    <text evidence="7">Consists of a catalytic RNA component (M1 or rnpB) and a protein subunit.</text>
</comment>
<dbReference type="Pfam" id="PF00825">
    <property type="entry name" value="Ribonuclease_P"/>
    <property type="match status" value="1"/>
</dbReference>
<dbReference type="GO" id="GO:0042781">
    <property type="term" value="F:3'-tRNA processing endoribonuclease activity"/>
    <property type="evidence" value="ECO:0007669"/>
    <property type="project" value="TreeGrafter"/>
</dbReference>
<proteinExistence type="inferred from homology"/>
<evidence type="ECO:0000256" key="1">
    <source>
        <dbReference type="ARBA" id="ARBA00002663"/>
    </source>
</evidence>
<organism evidence="9 10">
    <name type="scientific">Aequorivita ciconiae</name>
    <dbReference type="NCBI Taxonomy" id="2494375"/>
    <lineage>
        <taxon>Bacteria</taxon>
        <taxon>Pseudomonadati</taxon>
        <taxon>Bacteroidota</taxon>
        <taxon>Flavobacteriia</taxon>
        <taxon>Flavobacteriales</taxon>
        <taxon>Flavobacteriaceae</taxon>
        <taxon>Aequorivita</taxon>
    </lineage>
</organism>